<comment type="caution">
    <text evidence="2">The sequence shown here is derived from an EMBL/GenBank/DDBJ whole genome shotgun (WGS) entry which is preliminary data.</text>
</comment>
<organism evidence="2 3">
    <name type="scientific">Falsigemmobacter intermedius</name>
    <dbReference type="NCBI Taxonomy" id="1553448"/>
    <lineage>
        <taxon>Bacteria</taxon>
        <taxon>Pseudomonadati</taxon>
        <taxon>Pseudomonadota</taxon>
        <taxon>Alphaproteobacteria</taxon>
        <taxon>Rhodobacterales</taxon>
        <taxon>Paracoccaceae</taxon>
        <taxon>Falsigemmobacter</taxon>
    </lineage>
</organism>
<evidence type="ECO:0000313" key="3">
    <source>
        <dbReference type="Proteomes" id="UP000287168"/>
    </source>
</evidence>
<evidence type="ECO:0000313" key="2">
    <source>
        <dbReference type="EMBL" id="RWY42199.1"/>
    </source>
</evidence>
<dbReference type="EMBL" id="SBLC01000008">
    <property type="protein sequence ID" value="RWY42199.1"/>
    <property type="molecule type" value="Genomic_DNA"/>
</dbReference>
<reference evidence="2 3" key="1">
    <citation type="journal article" date="2015" name="Int. J. Syst. Evol. Microbiol.">
        <title>Gemmobacter intermedius sp. nov., isolated from a white stork (Ciconia ciconia).</title>
        <authorList>
            <person name="Kampfer P."/>
            <person name="Jerzak L."/>
            <person name="Wilharm G."/>
            <person name="Golke J."/>
            <person name="Busse H.J."/>
            <person name="Glaeser S.P."/>
        </authorList>
    </citation>
    <scope>NUCLEOTIDE SEQUENCE [LARGE SCALE GENOMIC DNA]</scope>
    <source>
        <strain evidence="2 3">119/4</strain>
    </source>
</reference>
<dbReference type="Proteomes" id="UP000287168">
    <property type="component" value="Unassembled WGS sequence"/>
</dbReference>
<proteinExistence type="predicted"/>
<accession>A0A3S3UE99</accession>
<gene>
    <name evidence="2" type="ORF">EP867_07400</name>
</gene>
<dbReference type="AlphaFoldDB" id="A0A3S3UE99"/>
<sequence length="76" mass="8007">MSALGLHPALATGAGLKHDRSPLTAHRSPLTAHRSPLTAHRSPLTAHRSPSRLPAWRAGKIPGVTCGRDRPHSAAL</sequence>
<protein>
    <submittedName>
        <fullName evidence="2">Uncharacterized protein</fullName>
    </submittedName>
</protein>
<feature type="compositionally biased region" description="Basic and acidic residues" evidence="1">
    <location>
        <begin position="67"/>
        <end position="76"/>
    </location>
</feature>
<name>A0A3S3UE99_9RHOB</name>
<evidence type="ECO:0000256" key="1">
    <source>
        <dbReference type="SAM" id="MobiDB-lite"/>
    </source>
</evidence>
<keyword evidence="3" id="KW-1185">Reference proteome</keyword>
<feature type="region of interest" description="Disordered" evidence="1">
    <location>
        <begin position="1"/>
        <end position="76"/>
    </location>
</feature>